<evidence type="ECO:0000256" key="10">
    <source>
        <dbReference type="RuleBase" id="RU363013"/>
    </source>
</evidence>
<dbReference type="CDD" id="cd00311">
    <property type="entry name" value="TIM"/>
    <property type="match status" value="1"/>
</dbReference>
<keyword evidence="5 9" id="KW-0312">Gluconeogenesis</keyword>
<dbReference type="FunFam" id="3.20.20.70:FF:000016">
    <property type="entry name" value="Triosephosphate isomerase"/>
    <property type="match status" value="1"/>
</dbReference>
<feature type="binding site" evidence="9">
    <location>
        <position position="174"/>
    </location>
    <ligand>
        <name>substrate</name>
    </ligand>
</feature>
<evidence type="ECO:0000313" key="11">
    <source>
        <dbReference type="EMBL" id="MBD1372255.1"/>
    </source>
</evidence>
<comment type="subunit">
    <text evidence="9 10">Homodimer.</text>
</comment>
<comment type="caution">
    <text evidence="11">The sequence shown here is derived from an EMBL/GenBank/DDBJ whole genome shotgun (WGS) entry which is preliminary data.</text>
</comment>
<name>A0A926RT20_9BACL</name>
<dbReference type="InterPro" id="IPR022896">
    <property type="entry name" value="TrioseP_Isoase_bac/euk"/>
</dbReference>
<dbReference type="InterPro" id="IPR000652">
    <property type="entry name" value="Triosephosphate_isomerase"/>
</dbReference>
<reference evidence="11" key="1">
    <citation type="submission" date="2020-09" db="EMBL/GenBank/DDBJ databases">
        <title>A novel bacterium of genus Hazenella, isolated from South China Sea.</title>
        <authorList>
            <person name="Huang H."/>
            <person name="Mo K."/>
            <person name="Hu Y."/>
        </authorList>
    </citation>
    <scope>NUCLEOTIDE SEQUENCE</scope>
    <source>
        <strain evidence="11">IB182357</strain>
    </source>
</reference>
<dbReference type="GO" id="GO:0005829">
    <property type="term" value="C:cytosol"/>
    <property type="evidence" value="ECO:0007669"/>
    <property type="project" value="TreeGrafter"/>
</dbReference>
<comment type="similarity">
    <text evidence="2 9 10">Belongs to the triosephosphate isomerase family.</text>
</comment>
<dbReference type="NCBIfam" id="TIGR00419">
    <property type="entry name" value="tim"/>
    <property type="match status" value="1"/>
</dbReference>
<dbReference type="PANTHER" id="PTHR21139:SF42">
    <property type="entry name" value="TRIOSEPHOSPHATE ISOMERASE"/>
    <property type="match status" value="1"/>
</dbReference>
<dbReference type="PANTHER" id="PTHR21139">
    <property type="entry name" value="TRIOSEPHOSPHATE ISOMERASE"/>
    <property type="match status" value="1"/>
</dbReference>
<evidence type="ECO:0000256" key="6">
    <source>
        <dbReference type="ARBA" id="ARBA00022490"/>
    </source>
</evidence>
<dbReference type="EC" id="5.3.1.1" evidence="3 9"/>
<protein>
    <recommendedName>
        <fullName evidence="4 9">Triosephosphate isomerase</fullName>
        <shortName evidence="9">TIM</shortName>
        <shortName evidence="9">TPI</shortName>
        <ecNumber evidence="3 9">5.3.1.1</ecNumber>
    </recommendedName>
    <alternativeName>
        <fullName evidence="9">Triose-phosphate isomerase</fullName>
    </alternativeName>
</protein>
<dbReference type="AlphaFoldDB" id="A0A926RT20"/>
<dbReference type="InterPro" id="IPR035990">
    <property type="entry name" value="TIM_sf"/>
</dbReference>
<keyword evidence="7 9" id="KW-0324">Glycolysis</keyword>
<accession>A0A926RT20</accession>
<dbReference type="GO" id="GO:0046166">
    <property type="term" value="P:glyceraldehyde-3-phosphate biosynthetic process"/>
    <property type="evidence" value="ECO:0007669"/>
    <property type="project" value="TreeGrafter"/>
</dbReference>
<dbReference type="Proteomes" id="UP000661691">
    <property type="component" value="Unassembled WGS sequence"/>
</dbReference>
<dbReference type="EMBL" id="JACXAH010000008">
    <property type="protein sequence ID" value="MBD1372255.1"/>
    <property type="molecule type" value="Genomic_DNA"/>
</dbReference>
<evidence type="ECO:0000256" key="1">
    <source>
        <dbReference type="ARBA" id="ARBA00004680"/>
    </source>
</evidence>
<dbReference type="InterPro" id="IPR020861">
    <property type="entry name" value="Triosephosphate_isomerase_AS"/>
</dbReference>
<feature type="binding site" evidence="9">
    <location>
        <position position="214"/>
    </location>
    <ligand>
        <name>substrate</name>
    </ligand>
</feature>
<keyword evidence="12" id="KW-1185">Reference proteome</keyword>
<comment type="pathway">
    <text evidence="1 9 10">Carbohydrate degradation; glycolysis; D-glyceraldehyde 3-phosphate from glycerone phosphate: step 1/1.</text>
</comment>
<feature type="binding site" evidence="9">
    <location>
        <begin position="9"/>
        <end position="11"/>
    </location>
    <ligand>
        <name>substrate</name>
    </ligand>
</feature>
<dbReference type="GO" id="GO:0004807">
    <property type="term" value="F:triose-phosphate isomerase activity"/>
    <property type="evidence" value="ECO:0007669"/>
    <property type="project" value="UniProtKB-UniRule"/>
</dbReference>
<comment type="pathway">
    <text evidence="9 10">Carbohydrate biosynthesis; gluconeogenesis.</text>
</comment>
<keyword evidence="6 9" id="KW-0963">Cytoplasm</keyword>
<dbReference type="Gene3D" id="3.20.20.70">
    <property type="entry name" value="Aldolase class I"/>
    <property type="match status" value="1"/>
</dbReference>
<evidence type="ECO:0000256" key="9">
    <source>
        <dbReference type="HAMAP-Rule" id="MF_00147"/>
    </source>
</evidence>
<evidence type="ECO:0000256" key="4">
    <source>
        <dbReference type="ARBA" id="ARBA00019397"/>
    </source>
</evidence>
<dbReference type="GO" id="GO:0006096">
    <property type="term" value="P:glycolytic process"/>
    <property type="evidence" value="ECO:0007669"/>
    <property type="project" value="UniProtKB-UniRule"/>
</dbReference>
<comment type="subcellular location">
    <subcellularLocation>
        <location evidence="9 10">Cytoplasm</location>
    </subcellularLocation>
</comment>
<feature type="binding site" evidence="9">
    <location>
        <begin position="235"/>
        <end position="236"/>
    </location>
    <ligand>
        <name>substrate</name>
    </ligand>
</feature>
<evidence type="ECO:0000256" key="5">
    <source>
        <dbReference type="ARBA" id="ARBA00022432"/>
    </source>
</evidence>
<dbReference type="SUPFAM" id="SSF51351">
    <property type="entry name" value="Triosephosphate isomerase (TIM)"/>
    <property type="match status" value="1"/>
</dbReference>
<dbReference type="Pfam" id="PF00121">
    <property type="entry name" value="TIM"/>
    <property type="match status" value="1"/>
</dbReference>
<comment type="catalytic activity">
    <reaction evidence="9 10">
        <text>D-glyceraldehyde 3-phosphate = dihydroxyacetone phosphate</text>
        <dbReference type="Rhea" id="RHEA:18585"/>
        <dbReference type="ChEBI" id="CHEBI:57642"/>
        <dbReference type="ChEBI" id="CHEBI:59776"/>
        <dbReference type="EC" id="5.3.1.1"/>
    </reaction>
</comment>
<proteinExistence type="inferred from homology"/>
<dbReference type="HAMAP" id="MF_00147_B">
    <property type="entry name" value="TIM_B"/>
    <property type="match status" value="1"/>
</dbReference>
<evidence type="ECO:0000256" key="7">
    <source>
        <dbReference type="ARBA" id="ARBA00023152"/>
    </source>
</evidence>
<dbReference type="PROSITE" id="PS51440">
    <property type="entry name" value="TIM_2"/>
    <property type="match status" value="1"/>
</dbReference>
<sequence>MRKQIIAGNWKMYKTATDARRFMQAINQTDWASELDIVICAPSITIPALIEELKGTERGIAIGAQNVHWEEEGAFTGEISVSMVKEVGARYVIIGHSERRTLFGETDEMVNKKVKRVLEAGLIPIVCVGESQTEREQGRTNEVVGMQVEAAFQGIEKKDMTKVIVAYEPVWAIGTGLASTPTDAEMVIAEIRRQISHLYDVETAESVRLQYGGSVKPNNIKSFLASPNIDGALVGGASLAADSFSQMIGAMEVSS</sequence>
<comment type="function">
    <text evidence="9">Involved in the gluconeogenesis. Catalyzes stereospecifically the conversion of dihydroxyacetone phosphate (DHAP) to D-glyceraldehyde-3-phosphate (G3P).</text>
</comment>
<dbReference type="PROSITE" id="PS00171">
    <property type="entry name" value="TIM_1"/>
    <property type="match status" value="1"/>
</dbReference>
<feature type="active site" description="Proton acceptor" evidence="9">
    <location>
        <position position="168"/>
    </location>
</feature>
<evidence type="ECO:0000313" key="12">
    <source>
        <dbReference type="Proteomes" id="UP000661691"/>
    </source>
</evidence>
<gene>
    <name evidence="9" type="primary">tpiA</name>
    <name evidence="11" type="ORF">IC620_07745</name>
</gene>
<evidence type="ECO:0000256" key="8">
    <source>
        <dbReference type="ARBA" id="ARBA00023235"/>
    </source>
</evidence>
<evidence type="ECO:0000256" key="2">
    <source>
        <dbReference type="ARBA" id="ARBA00007422"/>
    </source>
</evidence>
<dbReference type="GO" id="GO:0019563">
    <property type="term" value="P:glycerol catabolic process"/>
    <property type="evidence" value="ECO:0007669"/>
    <property type="project" value="TreeGrafter"/>
</dbReference>
<dbReference type="InterPro" id="IPR013785">
    <property type="entry name" value="Aldolase_TIM"/>
</dbReference>
<dbReference type="GO" id="GO:0006094">
    <property type="term" value="P:gluconeogenesis"/>
    <property type="evidence" value="ECO:0007669"/>
    <property type="project" value="UniProtKB-UniRule"/>
</dbReference>
<organism evidence="11 12">
    <name type="scientific">Polycladospora coralii</name>
    <dbReference type="NCBI Taxonomy" id="2771432"/>
    <lineage>
        <taxon>Bacteria</taxon>
        <taxon>Bacillati</taxon>
        <taxon>Bacillota</taxon>
        <taxon>Bacilli</taxon>
        <taxon>Bacillales</taxon>
        <taxon>Thermoactinomycetaceae</taxon>
        <taxon>Polycladospora</taxon>
    </lineage>
</organism>
<keyword evidence="8 9" id="KW-0413">Isomerase</keyword>
<evidence type="ECO:0000256" key="3">
    <source>
        <dbReference type="ARBA" id="ARBA00011940"/>
    </source>
</evidence>
<dbReference type="RefSeq" id="WP_191139661.1">
    <property type="nucleotide sequence ID" value="NZ_JACXAG020000003.1"/>
</dbReference>
<feature type="active site" description="Electrophile" evidence="9">
    <location>
        <position position="96"/>
    </location>
</feature>